<reference evidence="4" key="2">
    <citation type="submission" date="2015-01" db="EMBL/GenBank/DDBJ databases">
        <title>Evolutionary Origins and Diversification of the Mycorrhizal Mutualists.</title>
        <authorList>
            <consortium name="DOE Joint Genome Institute"/>
            <consortium name="Mycorrhizal Genomics Consortium"/>
            <person name="Kohler A."/>
            <person name="Kuo A."/>
            <person name="Nagy L.G."/>
            <person name="Floudas D."/>
            <person name="Copeland A."/>
            <person name="Barry K.W."/>
            <person name="Cichocki N."/>
            <person name="Veneault-Fourrey C."/>
            <person name="LaButti K."/>
            <person name="Lindquist E.A."/>
            <person name="Lipzen A."/>
            <person name="Lundell T."/>
            <person name="Morin E."/>
            <person name="Murat C."/>
            <person name="Riley R."/>
            <person name="Ohm R."/>
            <person name="Sun H."/>
            <person name="Tunlid A."/>
            <person name="Henrissat B."/>
            <person name="Grigoriev I.V."/>
            <person name="Hibbett D.S."/>
            <person name="Martin F."/>
        </authorList>
    </citation>
    <scope>NUCLEOTIDE SEQUENCE [LARGE SCALE GENOMIC DNA]</scope>
    <source>
        <strain evidence="4">MUT 4182</strain>
    </source>
</reference>
<keyword evidence="4" id="KW-1185">Reference proteome</keyword>
<name>A0A0C3PMF0_9AGAM</name>
<gene>
    <name evidence="3" type="ORF">M407DRAFT_34907</name>
</gene>
<sequence>ADELAQVSEVVSAAAGGGVSIRAVRNAGFFLLVEVDPGFDLEGAMVDANPFSKLPFGAIILTSSRPTSFRPSARFISRMFAPQSGVAEDPVCGSAHCALAPYWSQVLNIPPGEVIEVRQASKRGGDLDLIWEKESGRVRIQGSAVVTMRGELYL</sequence>
<keyword evidence="2" id="KW-0413">Isomerase</keyword>
<comment type="similarity">
    <text evidence="1">Belongs to the PhzF family.</text>
</comment>
<dbReference type="GO" id="GO:0016787">
    <property type="term" value="F:hydrolase activity"/>
    <property type="evidence" value="ECO:0007669"/>
    <property type="project" value="UniProtKB-KW"/>
</dbReference>
<dbReference type="Pfam" id="PF02567">
    <property type="entry name" value="PhzC-PhzF"/>
    <property type="match status" value="1"/>
</dbReference>
<feature type="non-terminal residue" evidence="3">
    <location>
        <position position="1"/>
    </location>
</feature>
<dbReference type="Proteomes" id="UP000054248">
    <property type="component" value="Unassembled WGS sequence"/>
</dbReference>
<dbReference type="GO" id="GO:0005737">
    <property type="term" value="C:cytoplasm"/>
    <property type="evidence" value="ECO:0007669"/>
    <property type="project" value="TreeGrafter"/>
</dbReference>
<accession>A0A0C3PMF0</accession>
<dbReference type="EMBL" id="KN824009">
    <property type="protein sequence ID" value="KIO15510.1"/>
    <property type="molecule type" value="Genomic_DNA"/>
</dbReference>
<evidence type="ECO:0000313" key="3">
    <source>
        <dbReference type="EMBL" id="KIO15510.1"/>
    </source>
</evidence>
<keyword evidence="3" id="KW-0378">Hydrolase</keyword>
<dbReference type="SUPFAM" id="SSF54506">
    <property type="entry name" value="Diaminopimelate epimerase-like"/>
    <property type="match status" value="1"/>
</dbReference>
<evidence type="ECO:0000256" key="1">
    <source>
        <dbReference type="ARBA" id="ARBA00008270"/>
    </source>
</evidence>
<evidence type="ECO:0000313" key="4">
    <source>
        <dbReference type="Proteomes" id="UP000054248"/>
    </source>
</evidence>
<organism evidence="3 4">
    <name type="scientific">Tulasnella calospora MUT 4182</name>
    <dbReference type="NCBI Taxonomy" id="1051891"/>
    <lineage>
        <taxon>Eukaryota</taxon>
        <taxon>Fungi</taxon>
        <taxon>Dikarya</taxon>
        <taxon>Basidiomycota</taxon>
        <taxon>Agaricomycotina</taxon>
        <taxon>Agaricomycetes</taxon>
        <taxon>Cantharellales</taxon>
        <taxon>Tulasnellaceae</taxon>
        <taxon>Tulasnella</taxon>
    </lineage>
</organism>
<dbReference type="PANTHER" id="PTHR13774">
    <property type="entry name" value="PHENAZINE BIOSYNTHESIS PROTEIN"/>
    <property type="match status" value="1"/>
</dbReference>
<dbReference type="GO" id="GO:0016853">
    <property type="term" value="F:isomerase activity"/>
    <property type="evidence" value="ECO:0007669"/>
    <property type="project" value="UniProtKB-KW"/>
</dbReference>
<dbReference type="AlphaFoldDB" id="A0A0C3PMF0"/>
<dbReference type="InterPro" id="IPR003719">
    <property type="entry name" value="Phenazine_PhzF-like"/>
</dbReference>
<dbReference type="PANTHER" id="PTHR13774:SF17">
    <property type="entry name" value="PHENAZINE BIOSYNTHESIS-LIKE DOMAIN-CONTAINING PROTEIN"/>
    <property type="match status" value="1"/>
</dbReference>
<evidence type="ECO:0000256" key="2">
    <source>
        <dbReference type="ARBA" id="ARBA00023235"/>
    </source>
</evidence>
<dbReference type="HOGENOM" id="CLU_048756_4_1_1"/>
<proteinExistence type="inferred from homology"/>
<reference evidence="3 4" key="1">
    <citation type="submission" date="2014-04" db="EMBL/GenBank/DDBJ databases">
        <authorList>
            <consortium name="DOE Joint Genome Institute"/>
            <person name="Kuo A."/>
            <person name="Girlanda M."/>
            <person name="Perotto S."/>
            <person name="Kohler A."/>
            <person name="Nagy L.G."/>
            <person name="Floudas D."/>
            <person name="Copeland A."/>
            <person name="Barry K.W."/>
            <person name="Cichocki N."/>
            <person name="Veneault-Fourrey C."/>
            <person name="LaButti K."/>
            <person name="Lindquist E.A."/>
            <person name="Lipzen A."/>
            <person name="Lundell T."/>
            <person name="Morin E."/>
            <person name="Murat C."/>
            <person name="Sun H."/>
            <person name="Tunlid A."/>
            <person name="Henrissat B."/>
            <person name="Grigoriev I.V."/>
            <person name="Hibbett D.S."/>
            <person name="Martin F."/>
            <person name="Nordberg H.P."/>
            <person name="Cantor M.N."/>
            <person name="Hua S.X."/>
        </authorList>
    </citation>
    <scope>NUCLEOTIDE SEQUENCE [LARGE SCALE GENOMIC DNA]</scope>
    <source>
        <strain evidence="3 4">MUT 4182</strain>
    </source>
</reference>
<dbReference type="OrthoDB" id="75169at2759"/>
<protein>
    <submittedName>
        <fullName evidence="3">Glycoside hydrolase family 43 protein</fullName>
    </submittedName>
</protein>
<dbReference type="STRING" id="1051891.A0A0C3PMF0"/>
<dbReference type="Gene3D" id="3.10.310.10">
    <property type="entry name" value="Diaminopimelate Epimerase, Chain A, domain 1"/>
    <property type="match status" value="1"/>
</dbReference>